<dbReference type="GO" id="GO:1990351">
    <property type="term" value="C:transporter complex"/>
    <property type="evidence" value="ECO:0007669"/>
    <property type="project" value="TreeGrafter"/>
</dbReference>
<comment type="similarity">
    <text evidence="6">Belongs to the LptE lipoprotein family.</text>
</comment>
<keyword evidence="1" id="KW-0732">Signal</keyword>
<evidence type="ECO:0000256" key="4">
    <source>
        <dbReference type="ARBA" id="ARBA00023237"/>
    </source>
</evidence>
<accession>A0A368L4H8</accession>
<dbReference type="HAMAP" id="MF_01186">
    <property type="entry name" value="LPS_assembly_LptE"/>
    <property type="match status" value="1"/>
</dbReference>
<comment type="function">
    <text evidence="6">Together with LptD, is involved in the assembly of lipopolysaccharide (LPS) at the surface of the outer membrane. Required for the proper assembly of LptD. Binds LPS and may serve as the LPS recognition site at the outer membrane.</text>
</comment>
<keyword evidence="8" id="KW-1185">Reference proteome</keyword>
<dbReference type="Gene3D" id="3.30.160.150">
    <property type="entry name" value="Lipoprotein like domain"/>
    <property type="match status" value="1"/>
</dbReference>
<dbReference type="InterPro" id="IPR007485">
    <property type="entry name" value="LPS_assembly_LptE"/>
</dbReference>
<dbReference type="PANTHER" id="PTHR38098">
    <property type="entry name" value="LPS-ASSEMBLY LIPOPROTEIN LPTE"/>
    <property type="match status" value="1"/>
</dbReference>
<keyword evidence="4 6" id="KW-0998">Cell outer membrane</keyword>
<dbReference type="GO" id="GO:0001530">
    <property type="term" value="F:lipopolysaccharide binding"/>
    <property type="evidence" value="ECO:0007669"/>
    <property type="project" value="TreeGrafter"/>
</dbReference>
<dbReference type="AlphaFoldDB" id="A0A368L4H8"/>
<evidence type="ECO:0000256" key="5">
    <source>
        <dbReference type="ARBA" id="ARBA00023288"/>
    </source>
</evidence>
<name>A0A368L4H8_9BURK</name>
<reference evidence="7 8" key="1">
    <citation type="journal article" date="2018" name="Int. J. Syst. Evol. Microbiol.">
        <title>Parvibium lacunae gen. nov., sp. nov., a new member of the family Alcaligenaceae isolated from a freshwater pond.</title>
        <authorList>
            <person name="Chen W.M."/>
            <person name="Xie P.B."/>
            <person name="Hsu M.Y."/>
            <person name="Sheu S.Y."/>
        </authorList>
    </citation>
    <scope>NUCLEOTIDE SEQUENCE [LARGE SCALE GENOMIC DNA]</scope>
    <source>
        <strain evidence="7 8">KMB9</strain>
    </source>
</reference>
<dbReference type="GO" id="GO:0009279">
    <property type="term" value="C:cell outer membrane"/>
    <property type="evidence" value="ECO:0007669"/>
    <property type="project" value="UniProtKB-UniRule"/>
</dbReference>
<dbReference type="GO" id="GO:0015920">
    <property type="term" value="P:lipopolysaccharide transport"/>
    <property type="evidence" value="ECO:0007669"/>
    <property type="project" value="TreeGrafter"/>
</dbReference>
<evidence type="ECO:0000256" key="1">
    <source>
        <dbReference type="ARBA" id="ARBA00022729"/>
    </source>
</evidence>
<keyword evidence="3" id="KW-0564">Palmitate</keyword>
<gene>
    <name evidence="6" type="primary">lptE</name>
    <name evidence="7" type="ORF">DU000_06670</name>
</gene>
<protein>
    <recommendedName>
        <fullName evidence="6">LPS-assembly lipoprotein LptE</fullName>
    </recommendedName>
</protein>
<comment type="subunit">
    <text evidence="6">Component of the lipopolysaccharide transport and assembly complex. Interacts with LptD.</text>
</comment>
<evidence type="ECO:0000256" key="6">
    <source>
        <dbReference type="HAMAP-Rule" id="MF_01186"/>
    </source>
</evidence>
<dbReference type="Pfam" id="PF04390">
    <property type="entry name" value="LptE"/>
    <property type="match status" value="1"/>
</dbReference>
<dbReference type="OrthoDB" id="5298094at2"/>
<comment type="caution">
    <text evidence="7">The sequence shown here is derived from an EMBL/GenBank/DDBJ whole genome shotgun (WGS) entry which is preliminary data.</text>
</comment>
<proteinExistence type="inferred from homology"/>
<dbReference type="RefSeq" id="WP_114402571.1">
    <property type="nucleotide sequence ID" value="NZ_QPGB01000002.1"/>
</dbReference>
<evidence type="ECO:0000256" key="2">
    <source>
        <dbReference type="ARBA" id="ARBA00023136"/>
    </source>
</evidence>
<keyword evidence="5" id="KW-0449">Lipoprotein</keyword>
<evidence type="ECO:0000313" key="8">
    <source>
        <dbReference type="Proteomes" id="UP000252357"/>
    </source>
</evidence>
<evidence type="ECO:0000313" key="7">
    <source>
        <dbReference type="EMBL" id="RCS58488.1"/>
    </source>
</evidence>
<sequence length="177" mass="20138">MHLALPPWRACRFVTTVVLVSSLMLSSCGFSPRGQSAVPYQTLALTAFTGSQLIGELRRNLRNSSRVELRPSREEAEATLHIASETREKQILTVNRDGRPREYVLRLRVQYQIVDVKGRPYVPMTELIQQREISFNEGAVLAKESEEALLFRDMQSDMVQQLLRRLASAPTRLTLPD</sequence>
<evidence type="ECO:0000256" key="3">
    <source>
        <dbReference type="ARBA" id="ARBA00023139"/>
    </source>
</evidence>
<dbReference type="EMBL" id="QPGB01000002">
    <property type="protein sequence ID" value="RCS58488.1"/>
    <property type="molecule type" value="Genomic_DNA"/>
</dbReference>
<organism evidence="7 8">
    <name type="scientific">Parvibium lacunae</name>
    <dbReference type="NCBI Taxonomy" id="1888893"/>
    <lineage>
        <taxon>Bacteria</taxon>
        <taxon>Pseudomonadati</taxon>
        <taxon>Pseudomonadota</taxon>
        <taxon>Betaproteobacteria</taxon>
        <taxon>Burkholderiales</taxon>
        <taxon>Alcaligenaceae</taxon>
        <taxon>Parvibium</taxon>
    </lineage>
</organism>
<dbReference type="GO" id="GO:0043165">
    <property type="term" value="P:Gram-negative-bacterium-type cell outer membrane assembly"/>
    <property type="evidence" value="ECO:0007669"/>
    <property type="project" value="UniProtKB-UniRule"/>
</dbReference>
<dbReference type="Proteomes" id="UP000252357">
    <property type="component" value="Unassembled WGS sequence"/>
</dbReference>
<dbReference type="PANTHER" id="PTHR38098:SF1">
    <property type="entry name" value="LPS-ASSEMBLY LIPOPROTEIN LPTE"/>
    <property type="match status" value="1"/>
</dbReference>
<keyword evidence="2 6" id="KW-0472">Membrane</keyword>